<keyword evidence="4" id="KW-0067">ATP-binding</keyword>
<dbReference type="InterPro" id="IPR042197">
    <property type="entry name" value="Apaf_helical"/>
</dbReference>
<reference evidence="7 8" key="1">
    <citation type="journal article" date="2018" name="Nat. Genet.">
        <title>The Rosa genome provides new insights in the design of modern roses.</title>
        <authorList>
            <person name="Bendahmane M."/>
        </authorList>
    </citation>
    <scope>NUCLEOTIDE SEQUENCE [LARGE SCALE GENOMIC DNA]</scope>
    <source>
        <strain evidence="8">cv. Old Blush</strain>
    </source>
</reference>
<dbReference type="Pfam" id="PF23247">
    <property type="entry name" value="LRR_RPS2"/>
    <property type="match status" value="3"/>
</dbReference>
<dbReference type="Gene3D" id="3.40.50.300">
    <property type="entry name" value="P-loop containing nucleotide triphosphate hydrolases"/>
    <property type="match status" value="1"/>
</dbReference>
<dbReference type="GO" id="GO:0016787">
    <property type="term" value="F:hydrolase activity"/>
    <property type="evidence" value="ECO:0007669"/>
    <property type="project" value="UniProtKB-KW"/>
</dbReference>
<dbReference type="GO" id="GO:0005524">
    <property type="term" value="F:ATP binding"/>
    <property type="evidence" value="ECO:0007669"/>
    <property type="project" value="UniProtKB-KW"/>
</dbReference>
<name>A0A2P6QS64_ROSCH</name>
<comment type="similarity">
    <text evidence="1">Belongs to the disease resistance NB-LRR family.</text>
</comment>
<evidence type="ECO:0000313" key="7">
    <source>
        <dbReference type="EMBL" id="PRQ37014.1"/>
    </source>
</evidence>
<keyword evidence="7" id="KW-0378">Hydrolase</keyword>
<keyword evidence="8" id="KW-1185">Reference proteome</keyword>
<feature type="domain" description="Disease resistance protein At4g27190-like leucine-rich repeats" evidence="6">
    <location>
        <begin position="782"/>
        <end position="883"/>
    </location>
</feature>
<dbReference type="PANTHER" id="PTHR33463:SF198">
    <property type="entry name" value="RPP4C3"/>
    <property type="match status" value="1"/>
</dbReference>
<keyword evidence="3" id="KW-0611">Plant defense</keyword>
<keyword evidence="2" id="KW-0547">Nucleotide-binding</keyword>
<dbReference type="InterPro" id="IPR050905">
    <property type="entry name" value="Plant_NBS-LRR"/>
</dbReference>
<dbReference type="PRINTS" id="PR00364">
    <property type="entry name" value="DISEASERSIST"/>
</dbReference>
<evidence type="ECO:0000313" key="8">
    <source>
        <dbReference type="Proteomes" id="UP000238479"/>
    </source>
</evidence>
<gene>
    <name evidence="7" type="ORF">RchiOBHm_Chr4g0397921</name>
</gene>
<dbReference type="InterPro" id="IPR032675">
    <property type="entry name" value="LRR_dom_sf"/>
</dbReference>
<feature type="domain" description="Disease resistance protein At4g27190-like leucine-rich repeats" evidence="6">
    <location>
        <begin position="928"/>
        <end position="996"/>
    </location>
</feature>
<organism evidence="7 8">
    <name type="scientific">Rosa chinensis</name>
    <name type="common">China rose</name>
    <dbReference type="NCBI Taxonomy" id="74649"/>
    <lineage>
        <taxon>Eukaryota</taxon>
        <taxon>Viridiplantae</taxon>
        <taxon>Streptophyta</taxon>
        <taxon>Embryophyta</taxon>
        <taxon>Tracheophyta</taxon>
        <taxon>Spermatophyta</taxon>
        <taxon>Magnoliopsida</taxon>
        <taxon>eudicotyledons</taxon>
        <taxon>Gunneridae</taxon>
        <taxon>Pentapetalae</taxon>
        <taxon>rosids</taxon>
        <taxon>fabids</taxon>
        <taxon>Rosales</taxon>
        <taxon>Rosaceae</taxon>
        <taxon>Rosoideae</taxon>
        <taxon>Rosoideae incertae sedis</taxon>
        <taxon>Rosa</taxon>
    </lineage>
</organism>
<feature type="domain" description="Disease resistance protein At4g27190-like leucine-rich repeats" evidence="6">
    <location>
        <begin position="1199"/>
        <end position="1309"/>
    </location>
</feature>
<accession>A0A2P6QS64</accession>
<protein>
    <submittedName>
        <fullName evidence="7">Putative P-loop containing nucleoside triphosphate hydrolase, leucine-rich repeat domain, L</fullName>
    </submittedName>
</protein>
<evidence type="ECO:0000256" key="1">
    <source>
        <dbReference type="ARBA" id="ARBA00008894"/>
    </source>
</evidence>
<sequence>MAFLIEIGTTIVAKLAEYMVEPVIRQAGYIICYNKNLKKLQNQVSDLVGARISMQHAVETEERKGKKIEKGVQNWLTEVDQLTKEADDFLKDEHHAETKCLQGFCPNLKLRHHLSRKSTKMAQEVAELYEKKKNFDNIAYAASQEEVCVAALQDYEAFDSRTSAAKDVINELRNSNTYMIGVYGIGGVGKTTLVKEVYKQLATGGEKLFDEVVMVLDLKKNPSINRIQKEIAEKLGLEILETETLAGRARRINNRIKDKKSLVILDDVWENIDLGDVGLPRMETLKILLTSRSKLVLSSDMGTQKEFPLEVLDKDEAWSLFQKTAGDIVKNPNIGTIATHVAEKCGGLPLLIVTVARSLRNSSLQAWKDTFRRLKRLDGKGLTEKTYSAIEWSYNQLGDEELKSLFLLCGHIMSGYSNTIYILDLFKYSMGLSLLKNVNTLAEALIALYSLLEKLKDSCLLLDGYANSNCRMHDLVGDVANRIMVRDNHIISSTLEDELKDWPDKDSLKKCTAISFPYTVIPRLPEVLECPELKMFILWSRDVTLEIPCNIFEKMEKLKVLDLTKLSFLPSLPPSLEFLKSLKTLCLDHCKLGDLSLVGQLGSLEFLSFKGSNFKQLPKEIGQLTCLRLLDLSGCSQLELIPPNVLSSLTRLEDLRMGNSFNQWEAEGVISTERSNASLEELKHLHQLIALQLHIPDDVILPVDLFTTKLETFQICIGSAWKWADVDETLNALKLKFTTSNELDQGLKMLLKRTEDLYLEDMEGVNHSILYELVTEGFQQLKHLHVQNNTDFAYIINGKVGFPNLTWLEVTGLNDLRFLFSSSTARSLLQLKRLQISGCQIMEAIVSIEEFNEIAEKLFCQLQDLELKDLPKLTKFCSRKYTEFSNPSSGRLQLEDCIKRNTIGDEIEEINSTGNLDVVIQHFLFDNKIEFPNLKKLSIDGLAKLTTVWNNQLSLESSKNLEGIKIVSCDSLKSIFPASVARSLLQLRSVEVQNCGVEQIVSKEDDVQTTPMFVFSKLTYVQFQDLPRLRSFYPGLHSSKWPSLVTLLVYDCTKVQIFADVRRELNNLCTPNKQSLFLLEKDSFPNLETLGLDVMENWDSLPLYLFRKLKYLCSYAYTNSSLNSLEKLLGLEKVNVSSNGEIHAVGDGTLPHLRQLYLCGMRKLMNLGEDNFGPACSYFPNLETLTLEDCDSLKNLRSSAISFKNITTLQVSRCKGLKYLISFSMAKSLMQLTKLEVQDCEEMIEILGSNENDDSENEVEFRMLKHLDLSALPSLRGFCSTTRIVKFPAMENLSMSSCTQLETFIFDSVGKSNTIGNDIKDTDSSENYETEVVQPFLFDNKVK</sequence>
<dbReference type="Gramene" id="PRQ37014">
    <property type="protein sequence ID" value="PRQ37014"/>
    <property type="gene ID" value="RchiOBHm_Chr4g0397921"/>
</dbReference>
<feature type="domain" description="NB-ARC" evidence="5">
    <location>
        <begin position="165"/>
        <end position="326"/>
    </location>
</feature>
<dbReference type="GO" id="GO:0006952">
    <property type="term" value="P:defense response"/>
    <property type="evidence" value="ECO:0007669"/>
    <property type="project" value="UniProtKB-KW"/>
</dbReference>
<comment type="caution">
    <text evidence="7">The sequence shown here is derived from an EMBL/GenBank/DDBJ whole genome shotgun (WGS) entry which is preliminary data.</text>
</comment>
<dbReference type="SUPFAM" id="SSF52058">
    <property type="entry name" value="L domain-like"/>
    <property type="match status" value="2"/>
</dbReference>
<proteinExistence type="inferred from homology"/>
<dbReference type="SUPFAM" id="SSF52540">
    <property type="entry name" value="P-loop containing nucleoside triphosphate hydrolases"/>
    <property type="match status" value="1"/>
</dbReference>
<evidence type="ECO:0000259" key="5">
    <source>
        <dbReference type="Pfam" id="PF00931"/>
    </source>
</evidence>
<dbReference type="GO" id="GO:0043531">
    <property type="term" value="F:ADP binding"/>
    <property type="evidence" value="ECO:0007669"/>
    <property type="project" value="InterPro"/>
</dbReference>
<dbReference type="Pfam" id="PF00931">
    <property type="entry name" value="NB-ARC"/>
    <property type="match status" value="1"/>
</dbReference>
<evidence type="ECO:0000256" key="2">
    <source>
        <dbReference type="ARBA" id="ARBA00022741"/>
    </source>
</evidence>
<dbReference type="PANTHER" id="PTHR33463">
    <property type="entry name" value="NB-ARC DOMAIN-CONTAINING PROTEIN-RELATED"/>
    <property type="match status" value="1"/>
</dbReference>
<dbReference type="InterPro" id="IPR057135">
    <property type="entry name" value="At4g27190-like_LRR"/>
</dbReference>
<evidence type="ECO:0000256" key="4">
    <source>
        <dbReference type="ARBA" id="ARBA00022840"/>
    </source>
</evidence>
<dbReference type="OMA" id="VENCESM"/>
<evidence type="ECO:0000256" key="3">
    <source>
        <dbReference type="ARBA" id="ARBA00022821"/>
    </source>
</evidence>
<dbReference type="InterPro" id="IPR002182">
    <property type="entry name" value="NB-ARC"/>
</dbReference>
<evidence type="ECO:0000259" key="6">
    <source>
        <dbReference type="Pfam" id="PF23247"/>
    </source>
</evidence>
<dbReference type="EMBL" id="PDCK01000042">
    <property type="protein sequence ID" value="PRQ37014.1"/>
    <property type="molecule type" value="Genomic_DNA"/>
</dbReference>
<dbReference type="Gene3D" id="1.10.8.430">
    <property type="entry name" value="Helical domain of apoptotic protease-activating factors"/>
    <property type="match status" value="1"/>
</dbReference>
<dbReference type="Proteomes" id="UP000238479">
    <property type="component" value="Chromosome 4"/>
</dbReference>
<dbReference type="InterPro" id="IPR027417">
    <property type="entry name" value="P-loop_NTPase"/>
</dbReference>
<dbReference type="Gene3D" id="3.80.10.10">
    <property type="entry name" value="Ribonuclease Inhibitor"/>
    <property type="match status" value="3"/>
</dbReference>